<dbReference type="SUPFAM" id="SSF56300">
    <property type="entry name" value="Metallo-dependent phosphatases"/>
    <property type="match status" value="1"/>
</dbReference>
<dbReference type="PROSITE" id="PS51318">
    <property type="entry name" value="TAT"/>
    <property type="match status" value="1"/>
</dbReference>
<keyword evidence="1" id="KW-0732">Signal</keyword>
<sequence length="512" mass="55072">MYLSRRTLLRSTALGLLAVPAAACSDSGSTGPALVRERPTLTHGVAAGDVRADGALVWARSDRPATMIVETSATESFTDPVRFEGGLLTPDTDGTGRLRLTGLPAGQQVHYRVTLEGDDGATSEAVTGVFRTAPSAAGDIRLQWSGDTAGQGYGINPDVGGMRVFDTMAARDPHLFLHSGDVVYADGPLKESVTLPDGRIWRNTVSEAKSAVAQTLDQYRGQYAYNLTDDNYRRFNSSVAQIVQWDDHETVNNWYPGEVLDLDAYTEKNVDVLAQRAFQAYHEWLPVEPADAVDGRVYRKIGYGPLLDVFVLDMRTYKDANGVNTGAAGQILGAAQKEWLIRELGASTAAWKIIANDLPLGVVVPDGDTAFEGVANGEPGPPSGRESEIAQVLSAIKAGRITGTVWLTADVHYTAAHRYSPDRAVYKDFDEFWEFVSGPLNAGGFGPNDLDATFGPEAVFVHAPPAPNSSPLDGYQHFGEVFIDGQTSEMRVDLLDAAGTVLFSQLLPPPAR</sequence>
<dbReference type="PANTHER" id="PTHR43606">
    <property type="entry name" value="PHOSPHATASE, PUTATIVE (AFU_ORTHOLOGUE AFUA_6G08710)-RELATED"/>
    <property type="match status" value="1"/>
</dbReference>
<feature type="chain" id="PRO_5001711306" evidence="1">
    <location>
        <begin position="24"/>
        <end position="512"/>
    </location>
</feature>
<dbReference type="InterPro" id="IPR018946">
    <property type="entry name" value="PhoD-like_MPP"/>
</dbReference>
<dbReference type="eggNOG" id="COG3540">
    <property type="taxonomic scope" value="Bacteria"/>
</dbReference>
<name>A0A076EJW6_RHOOP</name>
<proteinExistence type="predicted"/>
<accession>A0A076EJW6</accession>
<feature type="domain" description="Phospholipase D N-terminal" evidence="3">
    <location>
        <begin position="43"/>
        <end position="132"/>
    </location>
</feature>
<gene>
    <name evidence="4" type="ORF">EP51_13050</name>
</gene>
<feature type="domain" description="PhoD-like phosphatase metallophosphatase" evidence="2">
    <location>
        <begin position="148"/>
        <end position="494"/>
    </location>
</feature>
<reference evidence="4 5" key="1">
    <citation type="submission" date="2014-07" db="EMBL/GenBank/DDBJ databases">
        <title>Genome Sequence of Rhodococcus opacus Strain R7, a Biodegrader of Mono- and Polycyclic Aromatic Hydrocarbons.</title>
        <authorList>
            <person name="Di Gennaro P."/>
            <person name="Zampolli J."/>
            <person name="Presti I."/>
            <person name="Cappelletti M."/>
            <person name="D'Ursi P."/>
            <person name="Orro A."/>
            <person name="Mezzelani A."/>
            <person name="Milanesi L."/>
        </authorList>
    </citation>
    <scope>NUCLEOTIDE SEQUENCE [LARGE SCALE GENOMIC DNA]</scope>
    <source>
        <strain evidence="4 5">R7</strain>
    </source>
</reference>
<dbReference type="PANTHER" id="PTHR43606:SF1">
    <property type="entry name" value="PHOD-LIKE PHOSPHATASE METALLOPHOSPHATASE DOMAIN-CONTAINING PROTEIN"/>
    <property type="match status" value="1"/>
</dbReference>
<dbReference type="CDD" id="cd07389">
    <property type="entry name" value="MPP_PhoD"/>
    <property type="match status" value="1"/>
</dbReference>
<dbReference type="Pfam" id="PF16655">
    <property type="entry name" value="PhoD_N"/>
    <property type="match status" value="1"/>
</dbReference>
<evidence type="ECO:0000313" key="4">
    <source>
        <dbReference type="EMBL" id="AII05503.1"/>
    </source>
</evidence>
<dbReference type="EMBL" id="CP008947">
    <property type="protein sequence ID" value="AII05503.1"/>
    <property type="molecule type" value="Genomic_DNA"/>
</dbReference>
<dbReference type="InterPro" id="IPR052900">
    <property type="entry name" value="Phospholipid_Metab_Enz"/>
</dbReference>
<evidence type="ECO:0000256" key="1">
    <source>
        <dbReference type="SAM" id="SignalP"/>
    </source>
</evidence>
<evidence type="ECO:0000259" key="3">
    <source>
        <dbReference type="Pfam" id="PF16655"/>
    </source>
</evidence>
<dbReference type="Proteomes" id="UP000028488">
    <property type="component" value="Chromosome"/>
</dbReference>
<dbReference type="InterPro" id="IPR038607">
    <property type="entry name" value="PhoD-like_sf"/>
</dbReference>
<evidence type="ECO:0000259" key="2">
    <source>
        <dbReference type="Pfam" id="PF09423"/>
    </source>
</evidence>
<feature type="signal peptide" evidence="1">
    <location>
        <begin position="1"/>
        <end position="23"/>
    </location>
</feature>
<evidence type="ECO:0000313" key="5">
    <source>
        <dbReference type="Proteomes" id="UP000028488"/>
    </source>
</evidence>
<dbReference type="InterPro" id="IPR029052">
    <property type="entry name" value="Metallo-depent_PP-like"/>
</dbReference>
<dbReference type="InterPro" id="IPR006311">
    <property type="entry name" value="TAT_signal"/>
</dbReference>
<dbReference type="Pfam" id="PF09423">
    <property type="entry name" value="PhoD"/>
    <property type="match status" value="1"/>
</dbReference>
<dbReference type="Gene3D" id="2.60.40.380">
    <property type="entry name" value="Purple acid phosphatase-like, N-terminal"/>
    <property type="match status" value="1"/>
</dbReference>
<dbReference type="AlphaFoldDB" id="A0A076EJW6"/>
<protein>
    <submittedName>
        <fullName evidence="4">Alkaline phosphatase</fullName>
    </submittedName>
</protein>
<organism evidence="4 5">
    <name type="scientific">Rhodococcus opacus</name>
    <name type="common">Nocardia opaca</name>
    <dbReference type="NCBI Taxonomy" id="37919"/>
    <lineage>
        <taxon>Bacteria</taxon>
        <taxon>Bacillati</taxon>
        <taxon>Actinomycetota</taxon>
        <taxon>Actinomycetes</taxon>
        <taxon>Mycobacteriales</taxon>
        <taxon>Nocardiaceae</taxon>
        <taxon>Rhodococcus</taxon>
    </lineage>
</organism>
<dbReference type="Gene3D" id="3.60.21.70">
    <property type="entry name" value="PhoD-like phosphatase"/>
    <property type="match status" value="1"/>
</dbReference>
<dbReference type="RefSeq" id="WP_128639497.1">
    <property type="nucleotide sequence ID" value="NZ_CP008947.1"/>
</dbReference>
<dbReference type="InterPro" id="IPR032093">
    <property type="entry name" value="PhoD_N"/>
</dbReference>